<proteinExistence type="predicted"/>
<reference evidence="1" key="2">
    <citation type="journal article" date="2015" name="Fish Shellfish Immunol.">
        <title>Early steps in the European eel (Anguilla anguilla)-Vibrio vulnificus interaction in the gills: Role of the RtxA13 toxin.</title>
        <authorList>
            <person name="Callol A."/>
            <person name="Pajuelo D."/>
            <person name="Ebbesson L."/>
            <person name="Teles M."/>
            <person name="MacKenzie S."/>
            <person name="Amaro C."/>
        </authorList>
    </citation>
    <scope>NUCLEOTIDE SEQUENCE</scope>
</reference>
<name>A0A0E9RW83_ANGAN</name>
<reference evidence="1" key="1">
    <citation type="submission" date="2014-11" db="EMBL/GenBank/DDBJ databases">
        <authorList>
            <person name="Amaro Gonzalez C."/>
        </authorList>
    </citation>
    <scope>NUCLEOTIDE SEQUENCE</scope>
</reference>
<dbReference type="EMBL" id="GBXM01075201">
    <property type="protein sequence ID" value="JAH33376.1"/>
    <property type="molecule type" value="Transcribed_RNA"/>
</dbReference>
<sequence>MPSSSTQSNQSGFYSH</sequence>
<protein>
    <submittedName>
        <fullName evidence="1">Uncharacterized protein</fullName>
    </submittedName>
</protein>
<accession>A0A0E9RW83</accession>
<organism evidence="1">
    <name type="scientific">Anguilla anguilla</name>
    <name type="common">European freshwater eel</name>
    <name type="synonym">Muraena anguilla</name>
    <dbReference type="NCBI Taxonomy" id="7936"/>
    <lineage>
        <taxon>Eukaryota</taxon>
        <taxon>Metazoa</taxon>
        <taxon>Chordata</taxon>
        <taxon>Craniata</taxon>
        <taxon>Vertebrata</taxon>
        <taxon>Euteleostomi</taxon>
        <taxon>Actinopterygii</taxon>
        <taxon>Neopterygii</taxon>
        <taxon>Teleostei</taxon>
        <taxon>Anguilliformes</taxon>
        <taxon>Anguillidae</taxon>
        <taxon>Anguilla</taxon>
    </lineage>
</organism>
<evidence type="ECO:0000313" key="1">
    <source>
        <dbReference type="EMBL" id="JAH33376.1"/>
    </source>
</evidence>
<dbReference type="AlphaFoldDB" id="A0A0E9RW83"/>